<feature type="domain" description="D-isomer specific 2-hydroxyacid dehydrogenase catalytic" evidence="4">
    <location>
        <begin position="45"/>
        <end position="326"/>
    </location>
</feature>
<dbReference type="STRING" id="81824.A9VE37"/>
<evidence type="ECO:0000259" key="4">
    <source>
        <dbReference type="Pfam" id="PF00389"/>
    </source>
</evidence>
<keyword evidence="7" id="KW-1185">Reference proteome</keyword>
<gene>
    <name evidence="6" type="ORF">MONBRDRAFT_34794</name>
</gene>
<dbReference type="GO" id="GO:0016618">
    <property type="term" value="F:hydroxypyruvate reductase [NAD(P)H] activity"/>
    <property type="evidence" value="ECO:0000318"/>
    <property type="project" value="GO_Central"/>
</dbReference>
<proteinExistence type="inferred from homology"/>
<dbReference type="GeneID" id="5896241"/>
<comment type="similarity">
    <text evidence="3">Belongs to the D-isomer specific 2-hydroxyacid dehydrogenase family.</text>
</comment>
<evidence type="ECO:0000313" key="6">
    <source>
        <dbReference type="EMBL" id="EDQ84211.1"/>
    </source>
</evidence>
<dbReference type="CDD" id="cd05301">
    <property type="entry name" value="GDH"/>
    <property type="match status" value="1"/>
</dbReference>
<dbReference type="InterPro" id="IPR036291">
    <property type="entry name" value="NAD(P)-bd_dom_sf"/>
</dbReference>
<dbReference type="GO" id="GO:0051287">
    <property type="term" value="F:NAD binding"/>
    <property type="evidence" value="ECO:0007669"/>
    <property type="project" value="InterPro"/>
</dbReference>
<evidence type="ECO:0008006" key="8">
    <source>
        <dbReference type="Google" id="ProtNLM"/>
    </source>
</evidence>
<keyword evidence="2" id="KW-0520">NAD</keyword>
<dbReference type="eggNOG" id="KOG0069">
    <property type="taxonomic scope" value="Eukaryota"/>
</dbReference>
<evidence type="ECO:0000313" key="7">
    <source>
        <dbReference type="Proteomes" id="UP000001357"/>
    </source>
</evidence>
<evidence type="ECO:0000256" key="2">
    <source>
        <dbReference type="ARBA" id="ARBA00023027"/>
    </source>
</evidence>
<dbReference type="InterPro" id="IPR006140">
    <property type="entry name" value="D-isomer_DH_NAD-bd"/>
</dbReference>
<reference evidence="6 7" key="1">
    <citation type="journal article" date="2008" name="Nature">
        <title>The genome of the choanoflagellate Monosiga brevicollis and the origin of metazoans.</title>
        <authorList>
            <consortium name="JGI Sequencing"/>
            <person name="King N."/>
            <person name="Westbrook M.J."/>
            <person name="Young S.L."/>
            <person name="Kuo A."/>
            <person name="Abedin M."/>
            <person name="Chapman J."/>
            <person name="Fairclough S."/>
            <person name="Hellsten U."/>
            <person name="Isogai Y."/>
            <person name="Letunic I."/>
            <person name="Marr M."/>
            <person name="Pincus D."/>
            <person name="Putnam N."/>
            <person name="Rokas A."/>
            <person name="Wright K.J."/>
            <person name="Zuzow R."/>
            <person name="Dirks W."/>
            <person name="Good M."/>
            <person name="Goodstein D."/>
            <person name="Lemons D."/>
            <person name="Li W."/>
            <person name="Lyons J.B."/>
            <person name="Morris A."/>
            <person name="Nichols S."/>
            <person name="Richter D.J."/>
            <person name="Salamov A."/>
            <person name="Bork P."/>
            <person name="Lim W.A."/>
            <person name="Manning G."/>
            <person name="Miller W.T."/>
            <person name="McGinnis W."/>
            <person name="Shapiro H."/>
            <person name="Tjian R."/>
            <person name="Grigoriev I.V."/>
            <person name="Rokhsar D."/>
        </authorList>
    </citation>
    <scope>NUCLEOTIDE SEQUENCE [LARGE SCALE GENOMIC DNA]</scope>
    <source>
        <strain evidence="7">MX1 / ATCC 50154</strain>
    </source>
</reference>
<dbReference type="EMBL" id="CH991594">
    <property type="protein sequence ID" value="EDQ84211.1"/>
    <property type="molecule type" value="Genomic_DNA"/>
</dbReference>
<dbReference type="InterPro" id="IPR050223">
    <property type="entry name" value="D-isomer_2-hydroxyacid_DH"/>
</dbReference>
<evidence type="ECO:0000256" key="1">
    <source>
        <dbReference type="ARBA" id="ARBA00023002"/>
    </source>
</evidence>
<sequence>MAKPRVLVTVGPSNSFKLEAIDPGFEPKMRDSVELVCLEDAIAAAETNPVQVWACFAHSSVNPDVVRKISPRNTLRAVVNYGVGTDHIDLKGLAEMGVPVSNTPGVLNDATAEMGWALLMACARRIPQCDQFCRTGQFSKYNNLVYMGKAIAETTLGIVGLGRIGQAVAERAVGFRMQVLYAGRSRQPVEVEARCGNAQHVPLDDLLARSDYVVLCCPATAETNKLMNKERLHMMKSTASLINIARGTVVDTDALVEVLRTKVIDSAGLDVFEPEPLPTDHELYTLDNVALAPHRGSATFETRAAMLKLVCDNIFAAVAGEELLTRCN</sequence>
<dbReference type="InterPro" id="IPR006139">
    <property type="entry name" value="D-isomer_2_OHA_DH_cat_dom"/>
</dbReference>
<dbReference type="Pfam" id="PF00389">
    <property type="entry name" value="2-Hacid_dh"/>
    <property type="match status" value="1"/>
</dbReference>
<evidence type="ECO:0000259" key="5">
    <source>
        <dbReference type="Pfam" id="PF02826"/>
    </source>
</evidence>
<dbReference type="PANTHER" id="PTHR10996:SF178">
    <property type="entry name" value="2-HYDROXYACID DEHYDROGENASE YGL185C-RELATED"/>
    <property type="match status" value="1"/>
</dbReference>
<dbReference type="PANTHER" id="PTHR10996">
    <property type="entry name" value="2-HYDROXYACID DEHYDROGENASE-RELATED"/>
    <property type="match status" value="1"/>
</dbReference>
<dbReference type="Pfam" id="PF02826">
    <property type="entry name" value="2-Hacid_dh_C"/>
    <property type="match status" value="1"/>
</dbReference>
<dbReference type="Gene3D" id="3.40.50.720">
    <property type="entry name" value="NAD(P)-binding Rossmann-like Domain"/>
    <property type="match status" value="2"/>
</dbReference>
<dbReference type="GO" id="GO:0005829">
    <property type="term" value="C:cytosol"/>
    <property type="evidence" value="ECO:0000318"/>
    <property type="project" value="GO_Central"/>
</dbReference>
<dbReference type="Proteomes" id="UP000001357">
    <property type="component" value="Unassembled WGS sequence"/>
</dbReference>
<dbReference type="OMA" id="HMGTETC"/>
<dbReference type="KEGG" id="mbr:MONBRDRAFT_34794"/>
<dbReference type="SUPFAM" id="SSF52283">
    <property type="entry name" value="Formate/glycerate dehydrogenase catalytic domain-like"/>
    <property type="match status" value="1"/>
</dbReference>
<dbReference type="SUPFAM" id="SSF51735">
    <property type="entry name" value="NAD(P)-binding Rossmann-fold domains"/>
    <property type="match status" value="1"/>
</dbReference>
<dbReference type="FunFam" id="3.40.50.720:FF:000462">
    <property type="entry name" value="Glyoxylate reductase (NADP+)"/>
    <property type="match status" value="1"/>
</dbReference>
<feature type="domain" description="D-isomer specific 2-hydroxyacid dehydrogenase NAD-binding" evidence="5">
    <location>
        <begin position="117"/>
        <end position="296"/>
    </location>
</feature>
<name>A9VE37_MONBE</name>
<accession>A9VE37</accession>
<dbReference type="GO" id="GO:0030267">
    <property type="term" value="F:glyoxylate reductase (NADPH) activity"/>
    <property type="evidence" value="ECO:0000318"/>
    <property type="project" value="GO_Central"/>
</dbReference>
<evidence type="ECO:0000256" key="3">
    <source>
        <dbReference type="RuleBase" id="RU003719"/>
    </source>
</evidence>
<keyword evidence="1 3" id="KW-0560">Oxidoreductase</keyword>
<protein>
    <recommendedName>
        <fullName evidence="8">Glyoxylate reductase</fullName>
    </recommendedName>
</protein>
<dbReference type="RefSeq" id="XP_001750999.1">
    <property type="nucleotide sequence ID" value="XM_001750947.1"/>
</dbReference>
<dbReference type="InParanoid" id="A9VE37"/>
<organism evidence="6 7">
    <name type="scientific">Monosiga brevicollis</name>
    <name type="common">Choanoflagellate</name>
    <dbReference type="NCBI Taxonomy" id="81824"/>
    <lineage>
        <taxon>Eukaryota</taxon>
        <taxon>Choanoflagellata</taxon>
        <taxon>Craspedida</taxon>
        <taxon>Salpingoecidae</taxon>
        <taxon>Monosiga</taxon>
    </lineage>
</organism>
<dbReference type="AlphaFoldDB" id="A9VE37"/>